<keyword evidence="3" id="KW-1185">Reference proteome</keyword>
<dbReference type="RefSeq" id="WP_187281006.1">
    <property type="nucleotide sequence ID" value="NZ_BAABFD010000027.1"/>
</dbReference>
<evidence type="ECO:0000313" key="3">
    <source>
        <dbReference type="Proteomes" id="UP001212498"/>
    </source>
</evidence>
<reference evidence="2 3" key="1">
    <citation type="submission" date="2022-11" db="EMBL/GenBank/DDBJ databases">
        <title>Nonomuraea corallina sp. nov., a new species of the genus Nonomuraea isolated from sea side sediment in Thai sea.</title>
        <authorList>
            <person name="Ngamcharungchit C."/>
            <person name="Matsumoto A."/>
            <person name="Suriyachadkun C."/>
            <person name="Panbangred W."/>
            <person name="Inahashi Y."/>
            <person name="Intra B."/>
        </authorList>
    </citation>
    <scope>NUCLEOTIDE SEQUENCE [LARGE SCALE GENOMIC DNA]</scope>
    <source>
        <strain evidence="2 3">DSM 43553</strain>
    </source>
</reference>
<feature type="compositionally biased region" description="Basic and acidic residues" evidence="1">
    <location>
        <begin position="1"/>
        <end position="10"/>
    </location>
</feature>
<evidence type="ECO:0000256" key="1">
    <source>
        <dbReference type="SAM" id="MobiDB-lite"/>
    </source>
</evidence>
<name>A0ABT4T3J5_9ACTN</name>
<feature type="region of interest" description="Disordered" evidence="1">
    <location>
        <begin position="1"/>
        <end position="53"/>
    </location>
</feature>
<dbReference type="Pfam" id="PF11387">
    <property type="entry name" value="DUF2795"/>
    <property type="match status" value="1"/>
</dbReference>
<accession>A0ABT4T3J5</accession>
<proteinExistence type="predicted"/>
<feature type="compositionally biased region" description="Basic and acidic residues" evidence="1">
    <location>
        <begin position="28"/>
        <end position="42"/>
    </location>
</feature>
<comment type="caution">
    <text evidence="2">The sequence shown here is derived from an EMBL/GenBank/DDBJ whole genome shotgun (WGS) entry which is preliminary data.</text>
</comment>
<organism evidence="2 3">
    <name type="scientific">Nonomuraea ferruginea</name>
    <dbReference type="NCBI Taxonomy" id="46174"/>
    <lineage>
        <taxon>Bacteria</taxon>
        <taxon>Bacillati</taxon>
        <taxon>Actinomycetota</taxon>
        <taxon>Actinomycetes</taxon>
        <taxon>Streptosporangiales</taxon>
        <taxon>Streptosporangiaceae</taxon>
        <taxon>Nonomuraea</taxon>
    </lineage>
</organism>
<gene>
    <name evidence="2" type="ORF">OUY24_24955</name>
</gene>
<dbReference type="InterPro" id="IPR021527">
    <property type="entry name" value="DUF2795"/>
</dbReference>
<sequence>MDEQRRHEPDGFDGPDGNPRGVGTVPAEEWREPEPGQLERVHRYTPGQGGPAGVRGDLAAWLSDADFPATPYDLMRHAERMGAPDEVVTLLRALPARRYMTVPEVCRAVGPGAARRR</sequence>
<evidence type="ECO:0000313" key="2">
    <source>
        <dbReference type="EMBL" id="MDA0643890.1"/>
    </source>
</evidence>
<dbReference type="EMBL" id="JAPNUD010000079">
    <property type="protein sequence ID" value="MDA0643890.1"/>
    <property type="molecule type" value="Genomic_DNA"/>
</dbReference>
<dbReference type="Proteomes" id="UP001212498">
    <property type="component" value="Unassembled WGS sequence"/>
</dbReference>
<protein>
    <submittedName>
        <fullName evidence="2">DUF2795 domain-containing protein</fullName>
    </submittedName>
</protein>